<gene>
    <name evidence="8" type="ORF">N7G274_007295</name>
</gene>
<dbReference type="PRINTS" id="PR01239">
    <property type="entry name" value="EP450IICYP52"/>
</dbReference>
<evidence type="ECO:0000256" key="3">
    <source>
        <dbReference type="ARBA" id="ARBA00022723"/>
    </source>
</evidence>
<keyword evidence="5 7" id="KW-0408">Iron</keyword>
<evidence type="ECO:0008006" key="10">
    <source>
        <dbReference type="Google" id="ProtNLM"/>
    </source>
</evidence>
<organism evidence="8 9">
    <name type="scientific">Stereocaulon virgatum</name>
    <dbReference type="NCBI Taxonomy" id="373712"/>
    <lineage>
        <taxon>Eukaryota</taxon>
        <taxon>Fungi</taxon>
        <taxon>Dikarya</taxon>
        <taxon>Ascomycota</taxon>
        <taxon>Pezizomycotina</taxon>
        <taxon>Lecanoromycetes</taxon>
        <taxon>OSLEUM clade</taxon>
        <taxon>Lecanoromycetidae</taxon>
        <taxon>Lecanorales</taxon>
        <taxon>Lecanorineae</taxon>
        <taxon>Stereocaulaceae</taxon>
        <taxon>Stereocaulon</taxon>
    </lineage>
</organism>
<reference evidence="8 9" key="1">
    <citation type="submission" date="2024-09" db="EMBL/GenBank/DDBJ databases">
        <title>Rethinking Asexuality: The Enigmatic Case of Functional Sexual Genes in Lepraria (Stereocaulaceae).</title>
        <authorList>
            <person name="Doellman M."/>
            <person name="Sun Y."/>
            <person name="Barcenas-Pena A."/>
            <person name="Lumbsch H.T."/>
            <person name="Grewe F."/>
        </authorList>
    </citation>
    <scope>NUCLEOTIDE SEQUENCE [LARGE SCALE GENOMIC DNA]</scope>
    <source>
        <strain evidence="8 9">Mercado 3170</strain>
    </source>
</reference>
<protein>
    <recommendedName>
        <fullName evidence="10">Cytochrome P450</fullName>
    </recommendedName>
</protein>
<dbReference type="InterPro" id="IPR017972">
    <property type="entry name" value="Cyt_P450_CS"/>
</dbReference>
<keyword evidence="9" id="KW-1185">Reference proteome</keyword>
<evidence type="ECO:0000256" key="1">
    <source>
        <dbReference type="ARBA" id="ARBA00001971"/>
    </source>
</evidence>
<dbReference type="InterPro" id="IPR047146">
    <property type="entry name" value="Cyt_P450_E_CYP52_fungi"/>
</dbReference>
<evidence type="ECO:0000313" key="8">
    <source>
        <dbReference type="EMBL" id="KAL2039892.1"/>
    </source>
</evidence>
<comment type="similarity">
    <text evidence="2 7">Belongs to the cytochrome P450 family.</text>
</comment>
<evidence type="ECO:0000256" key="6">
    <source>
        <dbReference type="ARBA" id="ARBA00023033"/>
    </source>
</evidence>
<dbReference type="Pfam" id="PF00067">
    <property type="entry name" value="p450"/>
    <property type="match status" value="1"/>
</dbReference>
<evidence type="ECO:0000256" key="7">
    <source>
        <dbReference type="RuleBase" id="RU000461"/>
    </source>
</evidence>
<dbReference type="InterPro" id="IPR036396">
    <property type="entry name" value="Cyt_P450_sf"/>
</dbReference>
<dbReference type="Gene3D" id="1.10.630.10">
    <property type="entry name" value="Cytochrome P450"/>
    <property type="match status" value="1"/>
</dbReference>
<sequence>MALIPYVAAAAVLGWLIARLIYNEYTFNQVSKKYGCARPRRYPHLDPFFGLDLSLRLMRGIQKNESFALDQRLFGVHGKNYIARSWNRAVLHTMDCENVQAILSTNFECFAVEPVRGDAIKPVMGNGIFSTDGQRWRYSRNLATPIFGRAFVSDLTSLEEHVTKALKWIPRTGSTVDLQLLFKRLFLDVSTEFIFGQSCNILSDGIKGIGPSSRLIEAFETALRGIGMSLFFGRFRFLLCQEKVFDAASKEVHKIVDGFIDDAFAAHQRSSSENRKSKTYNLLGELGEVVRNRSELKFQLLNVFLPAYDSTAIGLSNIFFHLVRHPRVWDKLYHEAIAVEEPITAERVKSMTYMEYVINEGLRLHAPQARLLRKCIKNCVLPRGGGDDGRSPIFFQAGMEVELNYYALQRDCDVWGTDADKFKPERWEDSYLTAKWKYLAFSGGPRICPAQQMVTLQCGYILTRFLREFPRIVNKDEQLAFVEDLRVTMQSRNGVQVAFLEN</sequence>
<dbReference type="Proteomes" id="UP001590950">
    <property type="component" value="Unassembled WGS sequence"/>
</dbReference>
<evidence type="ECO:0000256" key="5">
    <source>
        <dbReference type="ARBA" id="ARBA00023004"/>
    </source>
</evidence>
<dbReference type="PANTHER" id="PTHR24287">
    <property type="entry name" value="P450, PUTATIVE (EUROFUNG)-RELATED"/>
    <property type="match status" value="1"/>
</dbReference>
<proteinExistence type="inferred from homology"/>
<accession>A0ABR4A1R7</accession>
<keyword evidence="3 7" id="KW-0479">Metal-binding</keyword>
<dbReference type="EMBL" id="JBEFKJ010000023">
    <property type="protein sequence ID" value="KAL2039892.1"/>
    <property type="molecule type" value="Genomic_DNA"/>
</dbReference>
<dbReference type="PROSITE" id="PS00086">
    <property type="entry name" value="CYTOCHROME_P450"/>
    <property type="match status" value="1"/>
</dbReference>
<comment type="caution">
    <text evidence="8">The sequence shown here is derived from an EMBL/GenBank/DDBJ whole genome shotgun (WGS) entry which is preliminary data.</text>
</comment>
<keyword evidence="4 7" id="KW-0560">Oxidoreductase</keyword>
<comment type="cofactor">
    <cofactor evidence="1">
        <name>heme</name>
        <dbReference type="ChEBI" id="CHEBI:30413"/>
    </cofactor>
</comment>
<keyword evidence="7" id="KW-0349">Heme</keyword>
<evidence type="ECO:0000313" key="9">
    <source>
        <dbReference type="Proteomes" id="UP001590950"/>
    </source>
</evidence>
<dbReference type="PANTHER" id="PTHR24287:SF19">
    <property type="entry name" value="CYTOCHROME P450"/>
    <property type="match status" value="1"/>
</dbReference>
<dbReference type="InterPro" id="IPR002974">
    <property type="entry name" value="Cyt_P450_E_CYP52_ascomycetes"/>
</dbReference>
<dbReference type="SUPFAM" id="SSF48264">
    <property type="entry name" value="Cytochrome P450"/>
    <property type="match status" value="1"/>
</dbReference>
<evidence type="ECO:0000256" key="2">
    <source>
        <dbReference type="ARBA" id="ARBA00010617"/>
    </source>
</evidence>
<evidence type="ECO:0000256" key="4">
    <source>
        <dbReference type="ARBA" id="ARBA00023002"/>
    </source>
</evidence>
<keyword evidence="6 7" id="KW-0503">Monooxygenase</keyword>
<dbReference type="InterPro" id="IPR001128">
    <property type="entry name" value="Cyt_P450"/>
</dbReference>
<name>A0ABR4A1R7_9LECA</name>